<accession>A8JID0</accession>
<dbReference type="EMBL" id="CM008969">
    <property type="protein sequence ID" value="PNW79527.1"/>
    <property type="molecule type" value="Genomic_DNA"/>
</dbReference>
<gene>
    <name evidence="1" type="ORF">CHLRE_08g358535v5</name>
</gene>
<evidence type="ECO:0000313" key="2">
    <source>
        <dbReference type="Proteomes" id="UP000006906"/>
    </source>
</evidence>
<evidence type="ECO:0000313" key="1">
    <source>
        <dbReference type="EMBL" id="PNW79527.1"/>
    </source>
</evidence>
<dbReference type="GeneID" id="5729267"/>
<dbReference type="OrthoDB" id="541524at2759"/>
<organism evidence="1 2">
    <name type="scientific">Chlamydomonas reinhardtii</name>
    <name type="common">Chlamydomonas smithii</name>
    <dbReference type="NCBI Taxonomy" id="3055"/>
    <lineage>
        <taxon>Eukaryota</taxon>
        <taxon>Viridiplantae</taxon>
        <taxon>Chlorophyta</taxon>
        <taxon>core chlorophytes</taxon>
        <taxon>Chlorophyceae</taxon>
        <taxon>CS clade</taxon>
        <taxon>Chlamydomonadales</taxon>
        <taxon>Chlamydomonadaceae</taxon>
        <taxon>Chlamydomonas</taxon>
    </lineage>
</organism>
<dbReference type="Proteomes" id="UP000006906">
    <property type="component" value="Chromosome 8"/>
</dbReference>
<dbReference type="Gramene" id="PNW79527">
    <property type="protein sequence ID" value="PNW79527"/>
    <property type="gene ID" value="CHLRE_08g358535v5"/>
</dbReference>
<reference evidence="1 2" key="1">
    <citation type="journal article" date="2007" name="Science">
        <title>The Chlamydomonas genome reveals the evolution of key animal and plant functions.</title>
        <authorList>
            <person name="Merchant S.S."/>
            <person name="Prochnik S.E."/>
            <person name="Vallon O."/>
            <person name="Harris E.H."/>
            <person name="Karpowicz S.J."/>
            <person name="Witman G.B."/>
            <person name="Terry A."/>
            <person name="Salamov A."/>
            <person name="Fritz-Laylin L.K."/>
            <person name="Marechal-Drouard L."/>
            <person name="Marshall W.F."/>
            <person name="Qu L.H."/>
            <person name="Nelson D.R."/>
            <person name="Sanderfoot A.A."/>
            <person name="Spalding M.H."/>
            <person name="Kapitonov V.V."/>
            <person name="Ren Q."/>
            <person name="Ferris P."/>
            <person name="Lindquist E."/>
            <person name="Shapiro H."/>
            <person name="Lucas S.M."/>
            <person name="Grimwood J."/>
            <person name="Schmutz J."/>
            <person name="Cardol P."/>
            <person name="Cerutti H."/>
            <person name="Chanfreau G."/>
            <person name="Chen C.L."/>
            <person name="Cognat V."/>
            <person name="Croft M.T."/>
            <person name="Dent R."/>
            <person name="Dutcher S."/>
            <person name="Fernandez E."/>
            <person name="Fukuzawa H."/>
            <person name="Gonzalez-Ballester D."/>
            <person name="Gonzalez-Halphen D."/>
            <person name="Hallmann A."/>
            <person name="Hanikenne M."/>
            <person name="Hippler M."/>
            <person name="Inwood W."/>
            <person name="Jabbari K."/>
            <person name="Kalanon M."/>
            <person name="Kuras R."/>
            <person name="Lefebvre P.A."/>
            <person name="Lemaire S.D."/>
            <person name="Lobanov A.V."/>
            <person name="Lohr M."/>
            <person name="Manuell A."/>
            <person name="Meier I."/>
            <person name="Mets L."/>
            <person name="Mittag M."/>
            <person name="Mittelmeier T."/>
            <person name="Moroney J.V."/>
            <person name="Moseley J."/>
            <person name="Napoli C."/>
            <person name="Nedelcu A.M."/>
            <person name="Niyogi K."/>
            <person name="Novoselov S.V."/>
            <person name="Paulsen I.T."/>
            <person name="Pazour G."/>
            <person name="Purton S."/>
            <person name="Ral J.P."/>
            <person name="Riano-Pachon D.M."/>
            <person name="Riekhof W."/>
            <person name="Rymarquis L."/>
            <person name="Schroda M."/>
            <person name="Stern D."/>
            <person name="Umen J."/>
            <person name="Willows R."/>
            <person name="Wilson N."/>
            <person name="Zimmer S.L."/>
            <person name="Allmer J."/>
            <person name="Balk J."/>
            <person name="Bisova K."/>
            <person name="Chen C.J."/>
            <person name="Elias M."/>
            <person name="Gendler K."/>
            <person name="Hauser C."/>
            <person name="Lamb M.R."/>
            <person name="Ledford H."/>
            <person name="Long J.C."/>
            <person name="Minagawa J."/>
            <person name="Page M.D."/>
            <person name="Pan J."/>
            <person name="Pootakham W."/>
            <person name="Roje S."/>
            <person name="Rose A."/>
            <person name="Stahlberg E."/>
            <person name="Terauchi A.M."/>
            <person name="Yang P."/>
            <person name="Ball S."/>
            <person name="Bowler C."/>
            <person name="Dieckmann C.L."/>
            <person name="Gladyshev V.N."/>
            <person name="Green P."/>
            <person name="Jorgensen R."/>
            <person name="Mayfield S."/>
            <person name="Mueller-Roeber B."/>
            <person name="Rajamani S."/>
            <person name="Sayre R.T."/>
            <person name="Brokstein P."/>
            <person name="Dubchak I."/>
            <person name="Goodstein D."/>
            <person name="Hornick L."/>
            <person name="Huang Y.W."/>
            <person name="Jhaveri J."/>
            <person name="Luo Y."/>
            <person name="Martinez D."/>
            <person name="Ngau W.C."/>
            <person name="Otillar B."/>
            <person name="Poliakov A."/>
            <person name="Porter A."/>
            <person name="Szajkowski L."/>
            <person name="Werner G."/>
            <person name="Zhou K."/>
            <person name="Grigoriev I.V."/>
            <person name="Rokhsar D.S."/>
            <person name="Grossman A.R."/>
        </authorList>
    </citation>
    <scope>NUCLEOTIDE SEQUENCE [LARGE SCALE GENOMIC DNA]</scope>
    <source>
        <strain evidence="2">CC-503</strain>
    </source>
</reference>
<name>A8JID0_CHLRE</name>
<dbReference type="PaxDb" id="3055-EDO96355"/>
<proteinExistence type="predicted"/>
<keyword evidence="2" id="KW-1185">Reference proteome</keyword>
<sequence>MASSSKTAGLDLGHKIEAQYGDAIEKLQAFKDTTTFAAQYRDQVSVFENLVFVNLVLPETMEPKVAAAVATKDGVLSTLGTLRVMETSRNNPAAAAFVRAFSWVSQAWDDAVQRSGLSLRDYAAVRAFKGISNASFHAAVEPQQVLVMLQSSVPVPEDMQAYKEPLIALLRILASA</sequence>
<protein>
    <submittedName>
        <fullName evidence="1">Uncharacterized protein</fullName>
    </submittedName>
</protein>
<dbReference type="RefSeq" id="XP_001703715.1">
    <property type="nucleotide sequence ID" value="XM_001703663.2"/>
</dbReference>
<dbReference type="HOGENOM" id="CLU_1527335_0_0_1"/>
<dbReference type="AlphaFoldDB" id="A8JID0"/>
<dbReference type="KEGG" id="cre:CHLRE_08g358535v5"/>
<dbReference type="InParanoid" id="A8JID0"/>